<sequence length="172" mass="18748">MYLYQKSGRCILLAGALLMSGCTSFLQGKQYVVPGPDEPFATVRLKAGSGARLDAMTFSDNGCYAGYTVLPSNGGYIESRVAVNKELILTYWKVAGNSACQIPFSFTPQKGATYTLIEDFSIKPKAGILPIFDRDEYFCGVGVLKKVGDQESVEPIQKLQIKTGFACLKFVK</sequence>
<comment type="caution">
    <text evidence="2">The sequence shown here is derived from an EMBL/GenBank/DDBJ whole genome shotgun (WGS) entry which is preliminary data.</text>
</comment>
<accession>A0A0B1YX78</accession>
<feature type="signal peptide" evidence="1">
    <location>
        <begin position="1"/>
        <end position="28"/>
    </location>
</feature>
<evidence type="ECO:0000313" key="2">
    <source>
        <dbReference type="EMBL" id="KHK63010.1"/>
    </source>
</evidence>
<evidence type="ECO:0008006" key="4">
    <source>
        <dbReference type="Google" id="ProtNLM"/>
    </source>
</evidence>
<proteinExistence type="predicted"/>
<reference evidence="3" key="1">
    <citation type="submission" date="2015-03" db="EMBL/GenBank/DDBJ databases">
        <title>Pseudomonas frederiksbergensis hydrocarbon degrader.</title>
        <authorList>
            <person name="Brown L.M."/>
            <person name="Ruiz O.N."/>
            <person name="Mueller S."/>
            <person name="Gunasekera T.S."/>
        </authorList>
    </citation>
    <scope>NUCLEOTIDE SEQUENCE [LARGE SCALE GENOMIC DNA]</scope>
    <source>
        <strain evidence="3">SI8</strain>
    </source>
</reference>
<keyword evidence="1" id="KW-0732">Signal</keyword>
<protein>
    <recommendedName>
        <fullName evidence="4">Lipoprotein</fullName>
    </recommendedName>
</protein>
<feature type="chain" id="PRO_5002065022" description="Lipoprotein" evidence="1">
    <location>
        <begin position="29"/>
        <end position="172"/>
    </location>
</feature>
<evidence type="ECO:0000256" key="1">
    <source>
        <dbReference type="SAM" id="SignalP"/>
    </source>
</evidence>
<evidence type="ECO:0000313" key="3">
    <source>
        <dbReference type="Proteomes" id="UP000030949"/>
    </source>
</evidence>
<dbReference type="EMBL" id="JQGJ01000013">
    <property type="protein sequence ID" value="KHK63010.1"/>
    <property type="molecule type" value="Genomic_DNA"/>
</dbReference>
<dbReference type="AlphaFoldDB" id="A0A0B1YX78"/>
<organism evidence="2 3">
    <name type="scientific">Pseudomonas frederiksbergensis</name>
    <dbReference type="NCBI Taxonomy" id="104087"/>
    <lineage>
        <taxon>Bacteria</taxon>
        <taxon>Pseudomonadati</taxon>
        <taxon>Pseudomonadota</taxon>
        <taxon>Gammaproteobacteria</taxon>
        <taxon>Pseudomonadales</taxon>
        <taxon>Pseudomonadaceae</taxon>
        <taxon>Pseudomonas</taxon>
    </lineage>
</organism>
<dbReference type="Proteomes" id="UP000030949">
    <property type="component" value="Unassembled WGS sequence"/>
</dbReference>
<gene>
    <name evidence="2" type="ORF">JZ00_19645</name>
</gene>
<dbReference type="OrthoDB" id="6974214at2"/>
<name>A0A0B1YX78_9PSED</name>
<dbReference type="PROSITE" id="PS51257">
    <property type="entry name" value="PROKAR_LIPOPROTEIN"/>
    <property type="match status" value="1"/>
</dbReference>
<dbReference type="RefSeq" id="WP_039592934.1">
    <property type="nucleotide sequence ID" value="NZ_JQGJ02000001.1"/>
</dbReference>